<dbReference type="PANTHER" id="PTHR46238">
    <property type="entry name" value="REVERSE TRANSCRIPTASE DOMAIN-CONTAINING PROTEIN"/>
    <property type="match status" value="1"/>
</dbReference>
<dbReference type="AlphaFoldDB" id="A0A9J5ZIL7"/>
<dbReference type="Proteomes" id="UP000824120">
    <property type="component" value="Chromosome 4"/>
</dbReference>
<proteinExistence type="predicted"/>
<protein>
    <submittedName>
        <fullName evidence="1">Uncharacterized protein</fullName>
    </submittedName>
</protein>
<dbReference type="EMBL" id="JACXVP010000004">
    <property type="protein sequence ID" value="KAG5611484.1"/>
    <property type="molecule type" value="Genomic_DNA"/>
</dbReference>
<keyword evidence="2" id="KW-1185">Reference proteome</keyword>
<dbReference type="OrthoDB" id="1298065at2759"/>
<accession>A0A9J5ZIL7</accession>
<feature type="non-terminal residue" evidence="1">
    <location>
        <position position="1"/>
    </location>
</feature>
<evidence type="ECO:0000313" key="2">
    <source>
        <dbReference type="Proteomes" id="UP000824120"/>
    </source>
</evidence>
<reference evidence="1 2" key="1">
    <citation type="submission" date="2020-09" db="EMBL/GenBank/DDBJ databases">
        <title>De no assembly of potato wild relative species, Solanum commersonii.</title>
        <authorList>
            <person name="Cho K."/>
        </authorList>
    </citation>
    <scope>NUCLEOTIDE SEQUENCE [LARGE SCALE GENOMIC DNA]</scope>
    <source>
        <strain evidence="1">LZ3.2</strain>
        <tissue evidence="1">Leaf</tissue>
    </source>
</reference>
<evidence type="ECO:0000313" key="1">
    <source>
        <dbReference type="EMBL" id="KAG5611484.1"/>
    </source>
</evidence>
<dbReference type="PANTHER" id="PTHR46238:SF8">
    <property type="entry name" value="ENDONUCLEASE_EXONUCLEASE_PHOSPHATASE DOMAIN-CONTAINING PROTEIN"/>
    <property type="match status" value="1"/>
</dbReference>
<comment type="caution">
    <text evidence="1">The sequence shown here is derived from an EMBL/GenBank/DDBJ whole genome shotgun (WGS) entry which is preliminary data.</text>
</comment>
<feature type="non-terminal residue" evidence="1">
    <location>
        <position position="131"/>
    </location>
</feature>
<name>A0A9J5ZIL7_SOLCO</name>
<gene>
    <name evidence="1" type="ORF">H5410_022765</name>
</gene>
<organism evidence="1 2">
    <name type="scientific">Solanum commersonii</name>
    <name type="common">Commerson's wild potato</name>
    <name type="synonym">Commerson's nightshade</name>
    <dbReference type="NCBI Taxonomy" id="4109"/>
    <lineage>
        <taxon>Eukaryota</taxon>
        <taxon>Viridiplantae</taxon>
        <taxon>Streptophyta</taxon>
        <taxon>Embryophyta</taxon>
        <taxon>Tracheophyta</taxon>
        <taxon>Spermatophyta</taxon>
        <taxon>Magnoliopsida</taxon>
        <taxon>eudicotyledons</taxon>
        <taxon>Gunneridae</taxon>
        <taxon>Pentapetalae</taxon>
        <taxon>asterids</taxon>
        <taxon>lamiids</taxon>
        <taxon>Solanales</taxon>
        <taxon>Solanaceae</taxon>
        <taxon>Solanoideae</taxon>
        <taxon>Solaneae</taxon>
        <taxon>Solanum</taxon>
    </lineage>
</organism>
<sequence>HPPKKGSFKYLGSIIQENGEIDDDVTHHISVGWMKWRFTSVVLCDKHVPPTLKECWPVKNSQVQKMKIAEMRMLRWICEHTKREISYGKVIKKTVVLICKMGCTYSQPKTGRMSIKKIDSAYKEPITEVAM</sequence>